<keyword evidence="2 3" id="KW-0808">Transferase</keyword>
<dbReference type="CDD" id="cd02440">
    <property type="entry name" value="AdoMet_MTases"/>
    <property type="match status" value="1"/>
</dbReference>
<dbReference type="InterPro" id="IPR029063">
    <property type="entry name" value="SAM-dependent_MTases_sf"/>
</dbReference>
<dbReference type="NCBIfam" id="TIGR00095">
    <property type="entry name" value="16S rRNA (guanine(966)-N(2))-methyltransferase RsmD"/>
    <property type="match status" value="1"/>
</dbReference>
<organism evidence="3">
    <name type="scientific">uncultured Acidimicrobiales bacterium</name>
    <dbReference type="NCBI Taxonomy" id="310071"/>
    <lineage>
        <taxon>Bacteria</taxon>
        <taxon>Bacillati</taxon>
        <taxon>Actinomycetota</taxon>
        <taxon>Acidimicrobiia</taxon>
        <taxon>Acidimicrobiales</taxon>
        <taxon>environmental samples</taxon>
    </lineage>
</organism>
<dbReference type="AlphaFoldDB" id="A0A6J4IKM1"/>
<dbReference type="GO" id="GO:0003676">
    <property type="term" value="F:nucleic acid binding"/>
    <property type="evidence" value="ECO:0007669"/>
    <property type="project" value="InterPro"/>
</dbReference>
<evidence type="ECO:0000256" key="1">
    <source>
        <dbReference type="ARBA" id="ARBA00022603"/>
    </source>
</evidence>
<dbReference type="Gene3D" id="3.40.50.150">
    <property type="entry name" value="Vaccinia Virus protein VP39"/>
    <property type="match status" value="1"/>
</dbReference>
<evidence type="ECO:0000256" key="2">
    <source>
        <dbReference type="ARBA" id="ARBA00022679"/>
    </source>
</evidence>
<protein>
    <submittedName>
        <fullName evidence="3">16S rRNA (Guanine(966)-N(2))-methyltransferase</fullName>
        <ecNumber evidence="3">2.1.1.171</ecNumber>
    </submittedName>
</protein>
<dbReference type="InterPro" id="IPR002052">
    <property type="entry name" value="DNA_methylase_N6_adenine_CS"/>
</dbReference>
<dbReference type="InterPro" id="IPR004398">
    <property type="entry name" value="RNA_MeTrfase_RsmD"/>
</dbReference>
<proteinExistence type="predicted"/>
<dbReference type="PROSITE" id="PS00092">
    <property type="entry name" value="N6_MTASE"/>
    <property type="match status" value="1"/>
</dbReference>
<reference evidence="3" key="1">
    <citation type="submission" date="2020-02" db="EMBL/GenBank/DDBJ databases">
        <authorList>
            <person name="Meier V. D."/>
        </authorList>
    </citation>
    <scope>NUCLEOTIDE SEQUENCE</scope>
    <source>
        <strain evidence="3">AVDCRST_MAG20</strain>
    </source>
</reference>
<name>A0A6J4IKM1_9ACTN</name>
<gene>
    <name evidence="3" type="ORF">AVDCRST_MAG20-2364</name>
</gene>
<dbReference type="GO" id="GO:0052913">
    <property type="term" value="F:16S rRNA (guanine(966)-N(2))-methyltransferase activity"/>
    <property type="evidence" value="ECO:0007669"/>
    <property type="project" value="UniProtKB-EC"/>
</dbReference>
<dbReference type="SUPFAM" id="SSF53335">
    <property type="entry name" value="S-adenosyl-L-methionine-dependent methyltransferases"/>
    <property type="match status" value="1"/>
</dbReference>
<dbReference type="PANTHER" id="PTHR43542:SF1">
    <property type="entry name" value="METHYLTRANSFERASE"/>
    <property type="match status" value="1"/>
</dbReference>
<evidence type="ECO:0000313" key="3">
    <source>
        <dbReference type="EMBL" id="CAA9252988.1"/>
    </source>
</evidence>
<dbReference type="Pfam" id="PF03602">
    <property type="entry name" value="Cons_hypoth95"/>
    <property type="match status" value="1"/>
</dbReference>
<dbReference type="EC" id="2.1.1.171" evidence="3"/>
<sequence length="174" mass="18298">MRIVAGLARGRRLVSPEGTATRPTGDRVREATFNALTSLDALDGAKVVDLYAGSGAMGLEALSRGARSATFVDADPRAVAAIRANVAATGFADVAEVVRSDVSRFLAGPPRPVDLAILDPPYALADEGWTSLLTSLLADVAVLESDREVAVPPGWEIVRVRRYGTTVISLAARR</sequence>
<dbReference type="EMBL" id="CADCSY010000104">
    <property type="protein sequence ID" value="CAA9252988.1"/>
    <property type="molecule type" value="Genomic_DNA"/>
</dbReference>
<dbReference type="PANTHER" id="PTHR43542">
    <property type="entry name" value="METHYLTRANSFERASE"/>
    <property type="match status" value="1"/>
</dbReference>
<accession>A0A6J4IKM1</accession>
<dbReference type="PIRSF" id="PIRSF004553">
    <property type="entry name" value="CHP00095"/>
    <property type="match status" value="1"/>
</dbReference>
<keyword evidence="1 3" id="KW-0489">Methyltransferase</keyword>